<evidence type="ECO:0000256" key="2">
    <source>
        <dbReference type="ARBA" id="ARBA00022803"/>
    </source>
</evidence>
<dbReference type="GO" id="GO:0070062">
    <property type="term" value="C:extracellular exosome"/>
    <property type="evidence" value="ECO:0007669"/>
    <property type="project" value="TreeGrafter"/>
</dbReference>
<feature type="compositionally biased region" description="Acidic residues" evidence="4">
    <location>
        <begin position="564"/>
        <end position="583"/>
    </location>
</feature>
<dbReference type="Gene3D" id="1.25.40.10">
    <property type="entry name" value="Tetratricopeptide repeat domain"/>
    <property type="match status" value="2"/>
</dbReference>
<proteinExistence type="predicted"/>
<protein>
    <submittedName>
        <fullName evidence="5">Uncharacterized protein</fullName>
    </submittedName>
</protein>
<keyword evidence="6" id="KW-1185">Reference proteome</keyword>
<dbReference type="GO" id="GO:0003341">
    <property type="term" value="P:cilium movement"/>
    <property type="evidence" value="ECO:0007669"/>
    <property type="project" value="TreeGrafter"/>
</dbReference>
<dbReference type="AlphaFoldDB" id="A0A150GUT9"/>
<evidence type="ECO:0000256" key="1">
    <source>
        <dbReference type="ARBA" id="ARBA00022737"/>
    </source>
</evidence>
<dbReference type="EMBL" id="LSYV01000007">
    <property type="protein sequence ID" value="KXZ53609.1"/>
    <property type="molecule type" value="Genomic_DNA"/>
</dbReference>
<dbReference type="SUPFAM" id="SSF48452">
    <property type="entry name" value="TPR-like"/>
    <property type="match status" value="2"/>
</dbReference>
<dbReference type="InterPro" id="IPR019734">
    <property type="entry name" value="TPR_rpt"/>
</dbReference>
<dbReference type="GO" id="GO:0031514">
    <property type="term" value="C:motile cilium"/>
    <property type="evidence" value="ECO:0007669"/>
    <property type="project" value="TreeGrafter"/>
</dbReference>
<comment type="caution">
    <text evidence="5">The sequence shown here is derived from an EMBL/GenBank/DDBJ whole genome shotgun (WGS) entry which is preliminary data.</text>
</comment>
<evidence type="ECO:0000256" key="3">
    <source>
        <dbReference type="PROSITE-ProRule" id="PRU00339"/>
    </source>
</evidence>
<dbReference type="OrthoDB" id="546354at2759"/>
<dbReference type="PROSITE" id="PS50005">
    <property type="entry name" value="TPR"/>
    <property type="match status" value="1"/>
</dbReference>
<dbReference type="InterPro" id="IPR052628">
    <property type="entry name" value="CFAP70"/>
</dbReference>
<sequence>MNGNLAVAIVDSASSAVLASGIIDQFWGFAVGSNTWNAEENELTPTTAELPAGVPKVHAAKLSSVAIALQERALPPGADAAALAAAPPPESELPPLLPFSYVSPEAAETANMIELVVHELSPLPPHLQTVADTAAGKLHVSVGIGLPGGGPTVAVPLPLPVGAGGRVSLPALRRELLPPAAAKALQHQLEDQVPLVVEVARYVTAETHNDPAWEAYHACAPAPALVAQLVGAGATRGSALGLALGPMPAGSKGRLPPYAPPSGKSKPIEEAAPAGTCHWATAGGMVSVSVRLARPVVPPWRPPPQPPVPLLEMIPPRDLTPRPPPTTAADDFKAKVRSIALALAREYRSLLPAPPAGAPADPAARHKALVFELNRSGKYAAMRDSLKTSVVSLVREKYRKSGSMSPNEMALLYNDLYGTLLTAMHSALNDLIDAAAARPRAPPPEPVPDAAQLGQLLDLAGQAEAVGDAARAESLHQRRLLARNEPAVWYEFGTFCLRRGARGRAEQAFREALSLQPDHRPALLALLGCSASEGRATDPAYLEAAEAAAHRLMEVVSAGSGAGEQEDGPSEAEAVWEEGEEPGEAARWRREARALEPWAAMALVYKAFGEPKRGELASCEQEMARLERVALAAAGLPTGGSGGGAEGGEGAAATSAPALGELQARAFISLARTLLDRLALPSEALLALELAAGLRHWAGDAIGESTRSAHALASALAQQAAGGAEALLAPGGPVLALSRRGGSLGLRATLLAAELQRQAGDMEAAIRYYQDYLEAARAAGRLPSVPLSAWLQLAGCYTARGQPRYAADVYLGGAAAAPKCAVLWRGAGEALVEAGDLDGADMALSEANVLDPEDPGAWAWLALVSVRQGRQADAATALSFARRCGVEEPGVLLAVAEAYREAGLLREQQTVLQDLASRLMPESCSVRLMLARCLLAQRCLPEAAAALAEAREQAGNEDDEAAVAELEVQLREAGGHVVPPARGAPEAAPEY</sequence>
<feature type="repeat" description="TPR" evidence="3">
    <location>
        <begin position="486"/>
        <end position="519"/>
    </location>
</feature>
<evidence type="ECO:0000313" key="5">
    <source>
        <dbReference type="EMBL" id="KXZ53609.1"/>
    </source>
</evidence>
<evidence type="ECO:0000313" key="6">
    <source>
        <dbReference type="Proteomes" id="UP000075714"/>
    </source>
</evidence>
<keyword evidence="2 3" id="KW-0802">TPR repeat</keyword>
<dbReference type="SMART" id="SM00028">
    <property type="entry name" value="TPR"/>
    <property type="match status" value="4"/>
</dbReference>
<feature type="region of interest" description="Disordered" evidence="4">
    <location>
        <begin position="558"/>
        <end position="585"/>
    </location>
</feature>
<dbReference type="STRING" id="33097.A0A150GUT9"/>
<keyword evidence="1" id="KW-0677">Repeat</keyword>
<organism evidence="5 6">
    <name type="scientific">Gonium pectorale</name>
    <name type="common">Green alga</name>
    <dbReference type="NCBI Taxonomy" id="33097"/>
    <lineage>
        <taxon>Eukaryota</taxon>
        <taxon>Viridiplantae</taxon>
        <taxon>Chlorophyta</taxon>
        <taxon>core chlorophytes</taxon>
        <taxon>Chlorophyceae</taxon>
        <taxon>CS clade</taxon>
        <taxon>Chlamydomonadales</taxon>
        <taxon>Volvocaceae</taxon>
        <taxon>Gonium</taxon>
    </lineage>
</organism>
<name>A0A150GUT9_GONPE</name>
<reference evidence="6" key="1">
    <citation type="journal article" date="2016" name="Nat. Commun.">
        <title>The Gonium pectorale genome demonstrates co-option of cell cycle regulation during the evolution of multicellularity.</title>
        <authorList>
            <person name="Hanschen E.R."/>
            <person name="Marriage T.N."/>
            <person name="Ferris P.J."/>
            <person name="Hamaji T."/>
            <person name="Toyoda A."/>
            <person name="Fujiyama A."/>
            <person name="Neme R."/>
            <person name="Noguchi H."/>
            <person name="Minakuchi Y."/>
            <person name="Suzuki M."/>
            <person name="Kawai-Toyooka H."/>
            <person name="Smith D.R."/>
            <person name="Sparks H."/>
            <person name="Anderson J."/>
            <person name="Bakaric R."/>
            <person name="Luria V."/>
            <person name="Karger A."/>
            <person name="Kirschner M.W."/>
            <person name="Durand P.M."/>
            <person name="Michod R.E."/>
            <person name="Nozaki H."/>
            <person name="Olson B.J."/>
        </authorList>
    </citation>
    <scope>NUCLEOTIDE SEQUENCE [LARGE SCALE GENOMIC DNA]</scope>
    <source>
        <strain evidence="6">NIES-2863</strain>
    </source>
</reference>
<dbReference type="GO" id="GO:0060271">
    <property type="term" value="P:cilium assembly"/>
    <property type="evidence" value="ECO:0007669"/>
    <property type="project" value="TreeGrafter"/>
</dbReference>
<dbReference type="PANTHER" id="PTHR44314:SF1">
    <property type="entry name" value="CILIA- AND FLAGELLA-ASSOCIATED PROTEIN 70"/>
    <property type="match status" value="1"/>
</dbReference>
<accession>A0A150GUT9</accession>
<dbReference type="Proteomes" id="UP000075714">
    <property type="component" value="Unassembled WGS sequence"/>
</dbReference>
<dbReference type="InterPro" id="IPR011990">
    <property type="entry name" value="TPR-like_helical_dom_sf"/>
</dbReference>
<gene>
    <name evidence="5" type="ORF">GPECTOR_6g526</name>
</gene>
<dbReference type="PANTHER" id="PTHR44314">
    <property type="entry name" value="CILIA- AND FLAGELLA-ASSOCIATED PROTEIN 70"/>
    <property type="match status" value="1"/>
</dbReference>
<evidence type="ECO:0000256" key="4">
    <source>
        <dbReference type="SAM" id="MobiDB-lite"/>
    </source>
</evidence>